<dbReference type="Proteomes" id="UP001597180">
    <property type="component" value="Unassembled WGS sequence"/>
</dbReference>
<dbReference type="EMBL" id="JBHTLU010000036">
    <property type="protein sequence ID" value="MFD1223694.1"/>
    <property type="molecule type" value="Genomic_DNA"/>
</dbReference>
<organism evidence="1 2">
    <name type="scientific">Paenibacillus vulneris</name>
    <dbReference type="NCBI Taxonomy" id="1133364"/>
    <lineage>
        <taxon>Bacteria</taxon>
        <taxon>Bacillati</taxon>
        <taxon>Bacillota</taxon>
        <taxon>Bacilli</taxon>
        <taxon>Bacillales</taxon>
        <taxon>Paenibacillaceae</taxon>
        <taxon>Paenibacillus</taxon>
    </lineage>
</organism>
<comment type="caution">
    <text evidence="1">The sequence shown here is derived from an EMBL/GenBank/DDBJ whole genome shotgun (WGS) entry which is preliminary data.</text>
</comment>
<reference evidence="2" key="1">
    <citation type="journal article" date="2019" name="Int. J. Syst. Evol. Microbiol.">
        <title>The Global Catalogue of Microorganisms (GCM) 10K type strain sequencing project: providing services to taxonomists for standard genome sequencing and annotation.</title>
        <authorList>
            <consortium name="The Broad Institute Genomics Platform"/>
            <consortium name="The Broad Institute Genome Sequencing Center for Infectious Disease"/>
            <person name="Wu L."/>
            <person name="Ma J."/>
        </authorList>
    </citation>
    <scope>NUCLEOTIDE SEQUENCE [LARGE SCALE GENOMIC DNA]</scope>
    <source>
        <strain evidence="2">CCUG 53270</strain>
    </source>
</reference>
<name>A0ABW3UTM9_9BACL</name>
<accession>A0ABW3UTM9</accession>
<sequence length="421" mass="46835">MNNLEKNRWISLTIREDAPIPAVVRAELDEAVFITLSDWAGDDHLFAIDEASGAEYPCQLSRAGMASTPTGAVPEPALYILLRERPAGGDSSLLLVKRARKEAVPVDRRQNPWADIPGVFLDIQEENARVIFSIEGHLVTRYMYSRDVAKPYLYPLVGPHGKSLIQDGPDDHLHHHGIWWGHDDVNGHKLYHEFRGEGRQVHRKFLTLESGPVFGHLTALIDWQDENGNLLLQETRSIRVYNLPRESRYLDLATQLHAINGDVTFGSTKEGGFPFIRVNEQINAHHTGRLTAANGAVGEANIFGTVTEWVDYSGKLFLRMNPADGKDAKEFAEAGIAVFSAPDNETFAKQWFVRDYGPFTPANFHFNGGYDLRSGGTVGMRHRLYVHAGDVESGAVGERYAEYISPAVAVVRDAPNPSFPV</sequence>
<protein>
    <submittedName>
        <fullName evidence="1">PmoA family protein</fullName>
    </submittedName>
</protein>
<dbReference type="Pfam" id="PF14100">
    <property type="entry name" value="DUF6807"/>
    <property type="match status" value="1"/>
</dbReference>
<evidence type="ECO:0000313" key="2">
    <source>
        <dbReference type="Proteomes" id="UP001597180"/>
    </source>
</evidence>
<keyword evidence="2" id="KW-1185">Reference proteome</keyword>
<dbReference type="RefSeq" id="WP_345587873.1">
    <property type="nucleotide sequence ID" value="NZ_BAABJG010000014.1"/>
</dbReference>
<dbReference type="InterPro" id="IPR029475">
    <property type="entry name" value="DUF6807"/>
</dbReference>
<gene>
    <name evidence="1" type="ORF">ACFQ4B_26585</name>
</gene>
<evidence type="ECO:0000313" key="1">
    <source>
        <dbReference type="EMBL" id="MFD1223694.1"/>
    </source>
</evidence>
<proteinExistence type="predicted"/>